<evidence type="ECO:0000256" key="10">
    <source>
        <dbReference type="RuleBase" id="RU004334"/>
    </source>
</evidence>
<comment type="similarity">
    <text evidence="10">Belongs to the nuclear hormone receptor family.</text>
</comment>
<evidence type="ECO:0000256" key="7">
    <source>
        <dbReference type="ARBA" id="ARBA00023163"/>
    </source>
</evidence>
<dbReference type="SUPFAM" id="SSF48508">
    <property type="entry name" value="Nuclear receptor ligand-binding domain"/>
    <property type="match status" value="1"/>
</dbReference>
<dbReference type="PROSITE" id="PS00031">
    <property type="entry name" value="NUCLEAR_REC_DBD_1"/>
    <property type="match status" value="1"/>
</dbReference>
<dbReference type="InterPro" id="IPR013088">
    <property type="entry name" value="Znf_NHR/GATA"/>
</dbReference>
<reference evidence="14" key="1">
    <citation type="journal article" date="2023" name="G3 (Bethesda)">
        <title>A reference genome for the long-term kleptoplast-retaining sea slug Elysia crispata morphotype clarki.</title>
        <authorList>
            <person name="Eastman K.E."/>
            <person name="Pendleton A.L."/>
            <person name="Shaikh M.A."/>
            <person name="Suttiyut T."/>
            <person name="Ogas R."/>
            <person name="Tomko P."/>
            <person name="Gavelis G."/>
            <person name="Widhalm J.R."/>
            <person name="Wisecaver J.H."/>
        </authorList>
    </citation>
    <scope>NUCLEOTIDE SEQUENCE</scope>
    <source>
        <strain evidence="14">ECLA1</strain>
    </source>
</reference>
<evidence type="ECO:0000256" key="5">
    <source>
        <dbReference type="ARBA" id="ARBA00023015"/>
    </source>
</evidence>
<dbReference type="FunFam" id="3.30.50.10:FF:000006">
    <property type="entry name" value="Nuclear receptor subfamily 5 group A member"/>
    <property type="match status" value="1"/>
</dbReference>
<dbReference type="GO" id="GO:0043565">
    <property type="term" value="F:sequence-specific DNA binding"/>
    <property type="evidence" value="ECO:0007669"/>
    <property type="project" value="InterPro"/>
</dbReference>
<dbReference type="EMBL" id="JAWDGP010004058">
    <property type="protein sequence ID" value="KAK3768411.1"/>
    <property type="molecule type" value="Genomic_DNA"/>
</dbReference>
<feature type="compositionally biased region" description="Polar residues" evidence="11">
    <location>
        <begin position="309"/>
        <end position="326"/>
    </location>
</feature>
<dbReference type="InterPro" id="IPR001628">
    <property type="entry name" value="Znf_hrmn_rcpt"/>
</dbReference>
<feature type="domain" description="Nuclear receptor" evidence="12">
    <location>
        <begin position="19"/>
        <end position="94"/>
    </location>
</feature>
<feature type="compositionally biased region" description="Low complexity" evidence="11">
    <location>
        <begin position="279"/>
        <end position="295"/>
    </location>
</feature>
<dbReference type="Gene3D" id="1.10.565.10">
    <property type="entry name" value="Retinoid X Receptor"/>
    <property type="match status" value="1"/>
</dbReference>
<evidence type="ECO:0000313" key="14">
    <source>
        <dbReference type="EMBL" id="KAK3768411.1"/>
    </source>
</evidence>
<dbReference type="AlphaFoldDB" id="A0AAE0ZGC0"/>
<dbReference type="PANTHER" id="PTHR24083">
    <property type="entry name" value="NUCLEAR HORMONE RECEPTOR"/>
    <property type="match status" value="1"/>
</dbReference>
<keyword evidence="2 10" id="KW-0479">Metal-binding</keyword>
<dbReference type="PRINTS" id="PR00047">
    <property type="entry name" value="STROIDFINGER"/>
</dbReference>
<feature type="compositionally biased region" description="Basic and acidic residues" evidence="11">
    <location>
        <begin position="296"/>
        <end position="305"/>
    </location>
</feature>
<dbReference type="SMART" id="SM00399">
    <property type="entry name" value="ZnF_C4"/>
    <property type="match status" value="1"/>
</dbReference>
<evidence type="ECO:0000256" key="3">
    <source>
        <dbReference type="ARBA" id="ARBA00022771"/>
    </source>
</evidence>
<evidence type="ECO:0000256" key="11">
    <source>
        <dbReference type="SAM" id="MobiDB-lite"/>
    </source>
</evidence>
<evidence type="ECO:0000256" key="1">
    <source>
        <dbReference type="ARBA" id="ARBA00004123"/>
    </source>
</evidence>
<evidence type="ECO:0000256" key="4">
    <source>
        <dbReference type="ARBA" id="ARBA00022833"/>
    </source>
</evidence>
<dbReference type="Gene3D" id="3.30.50.10">
    <property type="entry name" value="Erythroid Transcription Factor GATA-1, subunit A"/>
    <property type="match status" value="1"/>
</dbReference>
<dbReference type="SUPFAM" id="SSF57716">
    <property type="entry name" value="Glucocorticoid receptor-like (DNA-binding domain)"/>
    <property type="match status" value="1"/>
</dbReference>
<evidence type="ECO:0000256" key="8">
    <source>
        <dbReference type="ARBA" id="ARBA00023170"/>
    </source>
</evidence>
<keyword evidence="7 10" id="KW-0804">Transcription</keyword>
<keyword evidence="3 10" id="KW-0863">Zinc-finger</keyword>
<dbReference type="GO" id="GO:0003700">
    <property type="term" value="F:DNA-binding transcription factor activity"/>
    <property type="evidence" value="ECO:0007669"/>
    <property type="project" value="InterPro"/>
</dbReference>
<keyword evidence="6 10" id="KW-0238">DNA-binding</keyword>
<dbReference type="GO" id="GO:0005634">
    <property type="term" value="C:nucleus"/>
    <property type="evidence" value="ECO:0007669"/>
    <property type="project" value="UniProtKB-SubCell"/>
</dbReference>
<dbReference type="Pfam" id="PF00105">
    <property type="entry name" value="zf-C4"/>
    <property type="match status" value="1"/>
</dbReference>
<keyword evidence="4 10" id="KW-0862">Zinc</keyword>
<evidence type="ECO:0000313" key="15">
    <source>
        <dbReference type="Proteomes" id="UP001283361"/>
    </source>
</evidence>
<dbReference type="Proteomes" id="UP001283361">
    <property type="component" value="Unassembled WGS sequence"/>
</dbReference>
<keyword evidence="8 10" id="KW-0675">Receptor</keyword>
<dbReference type="InterPro" id="IPR000536">
    <property type="entry name" value="Nucl_hrmn_rcpt_lig-bd"/>
</dbReference>
<evidence type="ECO:0000256" key="2">
    <source>
        <dbReference type="ARBA" id="ARBA00022723"/>
    </source>
</evidence>
<keyword evidence="9 10" id="KW-0539">Nucleus</keyword>
<keyword evidence="5 10" id="KW-0805">Transcription regulation</keyword>
<dbReference type="Pfam" id="PF00104">
    <property type="entry name" value="Hormone_recep"/>
    <property type="match status" value="1"/>
</dbReference>
<evidence type="ECO:0000256" key="9">
    <source>
        <dbReference type="ARBA" id="ARBA00023242"/>
    </source>
</evidence>
<dbReference type="InterPro" id="IPR035500">
    <property type="entry name" value="NHR-like_dom_sf"/>
</dbReference>
<dbReference type="PRINTS" id="PR00398">
    <property type="entry name" value="STRDHORMONER"/>
</dbReference>
<dbReference type="InterPro" id="IPR050274">
    <property type="entry name" value="Nuclear_hormone_rcpt_NR2"/>
</dbReference>
<dbReference type="CDD" id="cd07164">
    <property type="entry name" value="NR_DBD_PNR_like_1"/>
    <property type="match status" value="1"/>
</dbReference>
<name>A0AAE0ZGC0_9GAST</name>
<sequence length="631" mass="69275">MTSCLGDKHPVLGPVGKHQELCLVCGDRASGRHYGVKSCDGCRGFFKRSIRRNLEYVCKENGSCVVDPVRRNQCQACRFKKCLEVKMNRNCVQHERAPRSNRMPRDVTPPPEKRFSFLDMPSPSGLEPSYSSLYPHLIHQATRSGLTSVSNLPGLHGLHGLPPLHNLHSSFVPSQALVPRLVCGIASPGSQHTSISDKHQALSSLFPALSQSVVCNPAYLEASFRCSNHGASVLGSTNQYSSNSYNSESKCGTVPSIRSIVGSEGDKPSKNDTNDNSDKTPSPDSSSPWSSPHLSNQEREHDSSPKVDNVTTNNGACVDSQSQASPTAVYAKRELTPGLLAPTPIRPQQISPGHSSLNLNTNPFGVLPLSCQTILSPSTAHASLQQLPVPANISLRMPSMLAGHCFQLGQSPLTSNNGKTLLNAHHVTSVAEEILVACVTWARLLPAFSTLADSDKRRLLEATWTELFLLVAAERGLHFEPNSLLSALDRVRDSGHQDINPSQPLVTTRHMSTMYTHLQDMRELLLVFQGIKIDSAEGSCLRSIVLFRFYTRGLQASGEIQRLQEKAHLALMSHCSRTYPGDLLRTNRFLLLLPRLREIPPRVIKDVFFRHSVLPEANIERLLFEFAGCSS</sequence>
<feature type="region of interest" description="Disordered" evidence="11">
    <location>
        <begin position="258"/>
        <end position="328"/>
    </location>
</feature>
<feature type="domain" description="NR LBD" evidence="13">
    <location>
        <begin position="386"/>
        <end position="629"/>
    </location>
</feature>
<comment type="caution">
    <text evidence="14">The sequence shown here is derived from an EMBL/GenBank/DDBJ whole genome shotgun (WGS) entry which is preliminary data.</text>
</comment>
<feature type="compositionally biased region" description="Basic and acidic residues" evidence="11">
    <location>
        <begin position="264"/>
        <end position="278"/>
    </location>
</feature>
<comment type="subcellular location">
    <subcellularLocation>
        <location evidence="1 10">Nucleus</location>
    </subcellularLocation>
</comment>
<gene>
    <name evidence="14" type="ORF">RRG08_053404</name>
</gene>
<proteinExistence type="inferred from homology"/>
<accession>A0AAE0ZGC0</accession>
<keyword evidence="15" id="KW-1185">Reference proteome</keyword>
<dbReference type="GO" id="GO:0008270">
    <property type="term" value="F:zinc ion binding"/>
    <property type="evidence" value="ECO:0007669"/>
    <property type="project" value="UniProtKB-KW"/>
</dbReference>
<dbReference type="PROSITE" id="PS51843">
    <property type="entry name" value="NR_LBD"/>
    <property type="match status" value="1"/>
</dbReference>
<dbReference type="SMART" id="SM00430">
    <property type="entry name" value="HOLI"/>
    <property type="match status" value="1"/>
</dbReference>
<evidence type="ECO:0000256" key="6">
    <source>
        <dbReference type="ARBA" id="ARBA00023125"/>
    </source>
</evidence>
<organism evidence="14 15">
    <name type="scientific">Elysia crispata</name>
    <name type="common">lettuce slug</name>
    <dbReference type="NCBI Taxonomy" id="231223"/>
    <lineage>
        <taxon>Eukaryota</taxon>
        <taxon>Metazoa</taxon>
        <taxon>Spiralia</taxon>
        <taxon>Lophotrochozoa</taxon>
        <taxon>Mollusca</taxon>
        <taxon>Gastropoda</taxon>
        <taxon>Heterobranchia</taxon>
        <taxon>Euthyneura</taxon>
        <taxon>Panpulmonata</taxon>
        <taxon>Sacoglossa</taxon>
        <taxon>Placobranchoidea</taxon>
        <taxon>Plakobranchidae</taxon>
        <taxon>Elysia</taxon>
    </lineage>
</organism>
<dbReference type="InterPro" id="IPR001723">
    <property type="entry name" value="Nuclear_hrmn_rcpt"/>
</dbReference>
<evidence type="ECO:0000259" key="13">
    <source>
        <dbReference type="PROSITE" id="PS51843"/>
    </source>
</evidence>
<evidence type="ECO:0000259" key="12">
    <source>
        <dbReference type="PROSITE" id="PS51030"/>
    </source>
</evidence>
<protein>
    <submittedName>
        <fullName evidence="14">Uncharacterized protein</fullName>
    </submittedName>
</protein>
<dbReference type="PROSITE" id="PS51030">
    <property type="entry name" value="NUCLEAR_REC_DBD_2"/>
    <property type="match status" value="1"/>
</dbReference>